<evidence type="ECO:0000259" key="2">
    <source>
        <dbReference type="Pfam" id="PF07290"/>
    </source>
</evidence>
<evidence type="ECO:0000313" key="5">
    <source>
        <dbReference type="Proteomes" id="UP001209713"/>
    </source>
</evidence>
<dbReference type="Pfam" id="PF07290">
    <property type="entry name" value="YqiJ_OB"/>
    <property type="match status" value="1"/>
</dbReference>
<comment type="caution">
    <text evidence="4">The sequence shown here is derived from an EMBL/GenBank/DDBJ whole genome shotgun (WGS) entry which is preliminary data.</text>
</comment>
<proteinExistence type="predicted"/>
<evidence type="ECO:0000259" key="3">
    <source>
        <dbReference type="Pfam" id="PF21001"/>
    </source>
</evidence>
<evidence type="ECO:0000256" key="1">
    <source>
        <dbReference type="SAM" id="Phobius"/>
    </source>
</evidence>
<feature type="domain" description="Inner membrane protein YqiJ OB-fold" evidence="2">
    <location>
        <begin position="140"/>
        <end position="197"/>
    </location>
</feature>
<keyword evidence="1" id="KW-0472">Membrane</keyword>
<feature type="transmembrane region" description="Helical" evidence="1">
    <location>
        <begin position="105"/>
        <end position="127"/>
    </location>
</feature>
<keyword evidence="5" id="KW-1185">Reference proteome</keyword>
<feature type="transmembrane region" description="Helical" evidence="1">
    <location>
        <begin position="70"/>
        <end position="93"/>
    </location>
</feature>
<accession>A0ABT2YTG6</accession>
<dbReference type="InterPro" id="IPR010840">
    <property type="entry name" value="YqiJ_OB"/>
</dbReference>
<dbReference type="EMBL" id="JAOVZB010000004">
    <property type="protein sequence ID" value="MCV2403183.1"/>
    <property type="molecule type" value="Genomic_DNA"/>
</dbReference>
<dbReference type="Proteomes" id="UP001209713">
    <property type="component" value="Unassembled WGS sequence"/>
</dbReference>
<keyword evidence="1" id="KW-1133">Transmembrane helix</keyword>
<feature type="domain" description="Inner membrane protein YqiJ N-terminal" evidence="3">
    <location>
        <begin position="10"/>
        <end position="112"/>
    </location>
</feature>
<evidence type="ECO:0000313" key="4">
    <source>
        <dbReference type="EMBL" id="MCV2403183.1"/>
    </source>
</evidence>
<dbReference type="RefSeq" id="WP_263530564.1">
    <property type="nucleotide sequence ID" value="NZ_JAOVZB010000004.1"/>
</dbReference>
<name>A0ABT2YTG6_9GAMM</name>
<reference evidence="4 5" key="1">
    <citation type="submission" date="2022-10" db="EMBL/GenBank/DDBJ databases">
        <title>Marinomonas transparenta sp. nov. and Marinomonas sargassi sp. nov., isolated from marine alga (Sargassum natans (L.) Gaillon).</title>
        <authorList>
            <person name="Wang Y."/>
        </authorList>
    </citation>
    <scope>NUCLEOTIDE SEQUENCE [LARGE SCALE GENOMIC DNA]</scope>
    <source>
        <strain evidence="4 5">C2222</strain>
    </source>
</reference>
<dbReference type="InterPro" id="IPR048376">
    <property type="entry name" value="YqiJ_N"/>
</dbReference>
<dbReference type="Pfam" id="PF21001">
    <property type="entry name" value="YqiJ_N"/>
    <property type="match status" value="1"/>
</dbReference>
<sequence>MTTFFFNDANFLFSTALFIVVLLFSAEVIGIFLGSSLFGLFSDIPDFDIEVPSVVALISWLALDRLPMIIWLVIFLTIFSLSGYVFNIVWLFANEESFITPVISVPMALFFAALLTGRVGALIALILPKEESSAMSDDDFVGVVAQITVGSARMGCSAEAKYIDKFNQLHYVLVQPFENDDEFVSGDKVILVKKETGFWLVTGYL</sequence>
<keyword evidence="1" id="KW-0812">Transmembrane</keyword>
<gene>
    <name evidence="4" type="ORF">OFY17_09865</name>
</gene>
<organism evidence="4 5">
    <name type="scientific">Marinomonas sargassi</name>
    <dbReference type="NCBI Taxonomy" id="2984494"/>
    <lineage>
        <taxon>Bacteria</taxon>
        <taxon>Pseudomonadati</taxon>
        <taxon>Pseudomonadota</taxon>
        <taxon>Gammaproteobacteria</taxon>
        <taxon>Oceanospirillales</taxon>
        <taxon>Oceanospirillaceae</taxon>
        <taxon>Marinomonas</taxon>
    </lineage>
</organism>
<protein>
    <submittedName>
        <fullName evidence="4">YqiJ family protein</fullName>
    </submittedName>
</protein>
<feature type="transmembrane region" description="Helical" evidence="1">
    <location>
        <begin position="12"/>
        <end position="41"/>
    </location>
</feature>